<dbReference type="AlphaFoldDB" id="A0A6M4NPT3"/>
<accession>A0A6M4NPT3</accession>
<evidence type="ECO:0000313" key="2">
    <source>
        <dbReference type="EMBL" id="QJR99856.1"/>
    </source>
</evidence>
<reference evidence="1" key="2">
    <citation type="submission" date="2021-07" db="EMBL/GenBank/DDBJ databases">
        <title>Draft genome sequence of carbapenem-resistant Aeromonas spp. in Japan.</title>
        <authorList>
            <person name="Maehana S."/>
            <person name="Suzuki M."/>
            <person name="Kitasato H."/>
        </authorList>
    </citation>
    <scope>NUCLEOTIDE SEQUENCE</scope>
    <source>
        <strain evidence="1">KAM343</strain>
    </source>
</reference>
<protein>
    <submittedName>
        <fullName evidence="2">Uncharacterized protein</fullName>
    </submittedName>
</protein>
<dbReference type="RefSeq" id="WP_181715862.1">
    <property type="nucleotide sequence ID" value="NZ_AP024403.1"/>
</dbReference>
<sequence length="107" mass="12417">MTQRFANVASLFSDEPVSESALSPRERKMLGLTKSRKSYRTQKEAGQRLQERGIKQSMKFDAYELAVRFGLEQTTISESEFLHEHARAPKRAVEPAKREIDPMWFIK</sequence>
<geneLocation type="plasmid" evidence="2">
    <name>p717068-IMP</name>
</geneLocation>
<dbReference type="EMBL" id="MN629346">
    <property type="protein sequence ID" value="QJR99856.1"/>
    <property type="molecule type" value="Genomic_DNA"/>
</dbReference>
<reference evidence="2" key="1">
    <citation type="submission" date="2019-10" db="EMBL/GenBank/DDBJ databases">
        <authorList>
            <person name="Zhou D."/>
            <person name="Cheng Q."/>
        </authorList>
    </citation>
    <scope>NUCLEOTIDE SEQUENCE</scope>
    <source>
        <strain evidence="2">1507-17068</strain>
        <plasmid evidence="2">p717068-IMP</plasmid>
    </source>
</reference>
<gene>
    <name evidence="1" type="ORF">KAM343_04710</name>
</gene>
<dbReference type="EMBL" id="BPNI01000004">
    <property type="protein sequence ID" value="GJA39675.1"/>
    <property type="molecule type" value="Genomic_DNA"/>
</dbReference>
<proteinExistence type="predicted"/>
<organism evidence="2">
    <name type="scientific">Aeromonas caviae</name>
    <name type="common">Aeromonas punctata</name>
    <dbReference type="NCBI Taxonomy" id="648"/>
    <lineage>
        <taxon>Bacteria</taxon>
        <taxon>Pseudomonadati</taxon>
        <taxon>Pseudomonadota</taxon>
        <taxon>Gammaproteobacteria</taxon>
        <taxon>Aeromonadales</taxon>
        <taxon>Aeromonadaceae</taxon>
        <taxon>Aeromonas</taxon>
    </lineage>
</organism>
<evidence type="ECO:0000313" key="1">
    <source>
        <dbReference type="EMBL" id="GJA39675.1"/>
    </source>
</evidence>
<name>A0A6M4NPT3_AERCA</name>
<dbReference type="Proteomes" id="UP000886939">
    <property type="component" value="Unassembled WGS sequence"/>
</dbReference>
<keyword evidence="2" id="KW-0614">Plasmid</keyword>